<dbReference type="EMBL" id="LAZR01000146">
    <property type="protein sequence ID" value="KKN86516.1"/>
    <property type="molecule type" value="Genomic_DNA"/>
</dbReference>
<organism evidence="1">
    <name type="scientific">marine sediment metagenome</name>
    <dbReference type="NCBI Taxonomy" id="412755"/>
    <lineage>
        <taxon>unclassified sequences</taxon>
        <taxon>metagenomes</taxon>
        <taxon>ecological metagenomes</taxon>
    </lineage>
</organism>
<dbReference type="AlphaFoldDB" id="A0A0F9WKI0"/>
<accession>A0A0F9WKI0</accession>
<gene>
    <name evidence="1" type="ORF">LCGC14_0266920</name>
</gene>
<evidence type="ECO:0000313" key="1">
    <source>
        <dbReference type="EMBL" id="KKN86516.1"/>
    </source>
</evidence>
<reference evidence="1" key="1">
    <citation type="journal article" date="2015" name="Nature">
        <title>Complex archaea that bridge the gap between prokaryotes and eukaryotes.</title>
        <authorList>
            <person name="Spang A."/>
            <person name="Saw J.H."/>
            <person name="Jorgensen S.L."/>
            <person name="Zaremba-Niedzwiedzka K."/>
            <person name="Martijn J."/>
            <person name="Lind A.E."/>
            <person name="van Eijk R."/>
            <person name="Schleper C."/>
            <person name="Guy L."/>
            <person name="Ettema T.J."/>
        </authorList>
    </citation>
    <scope>NUCLEOTIDE SEQUENCE</scope>
</reference>
<comment type="caution">
    <text evidence="1">The sequence shown here is derived from an EMBL/GenBank/DDBJ whole genome shotgun (WGS) entry which is preliminary data.</text>
</comment>
<name>A0A0F9WKI0_9ZZZZ</name>
<sequence length="67" mass="7924">MEVKIDTKKFYEILKMTLNTTTISNDAEDKKDLAGLIMRLMDNLSEPKFFDQVDWIERIGVPKDDWE</sequence>
<proteinExistence type="predicted"/>
<protein>
    <submittedName>
        <fullName evidence="1">Uncharacterized protein</fullName>
    </submittedName>
</protein>